<gene>
    <name evidence="1" type="ORF">A8U91_04736</name>
</gene>
<dbReference type="EMBL" id="MAJD01000002">
    <property type="protein sequence ID" value="OBX35662.1"/>
    <property type="molecule type" value="Genomic_DNA"/>
</dbReference>
<reference evidence="1 2" key="1">
    <citation type="submission" date="2016-06" db="EMBL/GenBank/DDBJ databases">
        <title>Genome sequence of halotolerant plant growth promoting strain of Halomonas elongata HEK1 isolated from salterns of Rann of Kutch, Gujarat, India.</title>
        <authorList>
            <person name="Gaba S."/>
            <person name="Singh R.N."/>
            <person name="Abrol S."/>
            <person name="Kaushik R."/>
            <person name="Saxena A.K."/>
        </authorList>
    </citation>
    <scope>NUCLEOTIDE SEQUENCE [LARGE SCALE GENOMIC DNA]</scope>
    <source>
        <strain evidence="1 2">HEK1</strain>
    </source>
</reference>
<accession>A0A1B8P085</accession>
<organism evidence="1 2">
    <name type="scientific">Halomonas elongata</name>
    <dbReference type="NCBI Taxonomy" id="2746"/>
    <lineage>
        <taxon>Bacteria</taxon>
        <taxon>Pseudomonadati</taxon>
        <taxon>Pseudomonadota</taxon>
        <taxon>Gammaproteobacteria</taxon>
        <taxon>Oceanospirillales</taxon>
        <taxon>Halomonadaceae</taxon>
        <taxon>Halomonas</taxon>
    </lineage>
</organism>
<evidence type="ECO:0000313" key="2">
    <source>
        <dbReference type="Proteomes" id="UP000092504"/>
    </source>
</evidence>
<protein>
    <submittedName>
        <fullName evidence="1">Uncharacterized protein</fullName>
    </submittedName>
</protein>
<proteinExistence type="predicted"/>
<name>A0A1B8P085_HALEL</name>
<dbReference type="AlphaFoldDB" id="A0A1B8P085"/>
<evidence type="ECO:0000313" key="1">
    <source>
        <dbReference type="EMBL" id="OBX35662.1"/>
    </source>
</evidence>
<sequence>MVTILAEERLALTVYRPEAFVKGDFVLTSGA</sequence>
<dbReference type="Proteomes" id="UP000092504">
    <property type="component" value="Unassembled WGS sequence"/>
</dbReference>
<comment type="caution">
    <text evidence="1">The sequence shown here is derived from an EMBL/GenBank/DDBJ whole genome shotgun (WGS) entry which is preliminary data.</text>
</comment>